<comment type="caution">
    <text evidence="15">The sequence shown here is derived from an EMBL/GenBank/DDBJ whole genome shotgun (WGS) entry which is preliminary data.</text>
</comment>
<feature type="transmembrane region" description="Helical" evidence="13">
    <location>
        <begin position="91"/>
        <end position="110"/>
    </location>
</feature>
<accession>A0AAW9QX57</accession>
<dbReference type="Pfam" id="PF01292">
    <property type="entry name" value="Ni_hydr_CYTB"/>
    <property type="match status" value="1"/>
</dbReference>
<feature type="transmembrane region" description="Helical" evidence="13">
    <location>
        <begin position="17"/>
        <end position="38"/>
    </location>
</feature>
<proteinExistence type="inferred from homology"/>
<evidence type="ECO:0000313" key="16">
    <source>
        <dbReference type="Proteomes" id="UP001364472"/>
    </source>
</evidence>
<keyword evidence="9 13" id="KW-1133">Transmembrane helix</keyword>
<comment type="similarity">
    <text evidence="12">Belongs to the cytochrome b561 family.</text>
</comment>
<name>A0AAW9QX57_9GAMM</name>
<dbReference type="InterPro" id="IPR016174">
    <property type="entry name" value="Di-haem_cyt_TM"/>
</dbReference>
<dbReference type="EMBL" id="JBBDHC010000002">
    <property type="protein sequence ID" value="MEJ1248550.1"/>
    <property type="molecule type" value="Genomic_DNA"/>
</dbReference>
<keyword evidence="3" id="KW-0813">Transport</keyword>
<feature type="transmembrane region" description="Helical" evidence="13">
    <location>
        <begin position="50"/>
        <end position="71"/>
    </location>
</feature>
<dbReference type="GO" id="GO:0009055">
    <property type="term" value="F:electron transfer activity"/>
    <property type="evidence" value="ECO:0007669"/>
    <property type="project" value="InterPro"/>
</dbReference>
<evidence type="ECO:0000256" key="11">
    <source>
        <dbReference type="ARBA" id="ARBA00023136"/>
    </source>
</evidence>
<keyword evidence="16" id="KW-1185">Reference proteome</keyword>
<gene>
    <name evidence="15" type="ORF">WB794_02495</name>
</gene>
<evidence type="ECO:0000256" key="13">
    <source>
        <dbReference type="SAM" id="Phobius"/>
    </source>
</evidence>
<evidence type="ECO:0000256" key="4">
    <source>
        <dbReference type="ARBA" id="ARBA00022475"/>
    </source>
</evidence>
<evidence type="ECO:0000256" key="2">
    <source>
        <dbReference type="ARBA" id="ARBA00004651"/>
    </source>
</evidence>
<keyword evidence="10" id="KW-0408">Iron</keyword>
<comment type="cofactor">
    <cofactor evidence="1">
        <name>heme b</name>
        <dbReference type="ChEBI" id="CHEBI:60344"/>
    </cofactor>
</comment>
<dbReference type="PANTHER" id="PTHR30529">
    <property type="entry name" value="CYTOCHROME B561"/>
    <property type="match status" value="1"/>
</dbReference>
<evidence type="ECO:0000256" key="12">
    <source>
        <dbReference type="ARBA" id="ARBA00037975"/>
    </source>
</evidence>
<evidence type="ECO:0000256" key="10">
    <source>
        <dbReference type="ARBA" id="ARBA00023004"/>
    </source>
</evidence>
<evidence type="ECO:0000256" key="1">
    <source>
        <dbReference type="ARBA" id="ARBA00001970"/>
    </source>
</evidence>
<keyword evidence="11 13" id="KW-0472">Membrane</keyword>
<keyword evidence="5" id="KW-0349">Heme</keyword>
<keyword evidence="7" id="KW-0479">Metal-binding</keyword>
<dbReference type="SUPFAM" id="SSF81342">
    <property type="entry name" value="Transmembrane di-heme cytochromes"/>
    <property type="match status" value="1"/>
</dbReference>
<dbReference type="GO" id="GO:0005886">
    <property type="term" value="C:plasma membrane"/>
    <property type="evidence" value="ECO:0007669"/>
    <property type="project" value="UniProtKB-SubCell"/>
</dbReference>
<evidence type="ECO:0000256" key="7">
    <source>
        <dbReference type="ARBA" id="ARBA00022723"/>
    </source>
</evidence>
<dbReference type="Gene3D" id="1.20.950.20">
    <property type="entry name" value="Transmembrane di-heme cytochromes, Chain C"/>
    <property type="match status" value="2"/>
</dbReference>
<evidence type="ECO:0000256" key="5">
    <source>
        <dbReference type="ARBA" id="ARBA00022617"/>
    </source>
</evidence>
<organism evidence="15 16">
    <name type="scientific">Denitratimonas tolerans</name>
    <dbReference type="NCBI Taxonomy" id="1338420"/>
    <lineage>
        <taxon>Bacteria</taxon>
        <taxon>Pseudomonadati</taxon>
        <taxon>Pseudomonadota</taxon>
        <taxon>Gammaproteobacteria</taxon>
        <taxon>Lysobacterales</taxon>
        <taxon>Lysobacteraceae</taxon>
        <taxon>Denitratimonas</taxon>
    </lineage>
</organism>
<dbReference type="PANTHER" id="PTHR30529:SF7">
    <property type="entry name" value="CYTOCHROME B561 BACTERIAL_NI-HYDROGENASE DOMAIN-CONTAINING PROTEIN"/>
    <property type="match status" value="1"/>
</dbReference>
<keyword evidence="6 13" id="KW-0812">Transmembrane</keyword>
<dbReference type="InterPro" id="IPR052168">
    <property type="entry name" value="Cytochrome_b561_oxidase"/>
</dbReference>
<evidence type="ECO:0000256" key="8">
    <source>
        <dbReference type="ARBA" id="ARBA00022982"/>
    </source>
</evidence>
<dbReference type="Proteomes" id="UP001364472">
    <property type="component" value="Unassembled WGS sequence"/>
</dbReference>
<evidence type="ECO:0000256" key="9">
    <source>
        <dbReference type="ARBA" id="ARBA00022989"/>
    </source>
</evidence>
<keyword evidence="8" id="KW-0249">Electron transport</keyword>
<feature type="transmembrane region" description="Helical" evidence="13">
    <location>
        <begin position="147"/>
        <end position="169"/>
    </location>
</feature>
<comment type="subcellular location">
    <subcellularLocation>
        <location evidence="2">Cell membrane</location>
        <topology evidence="2">Multi-pass membrane protein</topology>
    </subcellularLocation>
</comment>
<evidence type="ECO:0000256" key="6">
    <source>
        <dbReference type="ARBA" id="ARBA00022692"/>
    </source>
</evidence>
<dbReference type="RefSeq" id="WP_337334262.1">
    <property type="nucleotide sequence ID" value="NZ_JBBDHC010000002.1"/>
</dbReference>
<protein>
    <submittedName>
        <fullName evidence="15">Cytochrome b</fullName>
    </submittedName>
</protein>
<dbReference type="AlphaFoldDB" id="A0AAW9QX57"/>
<keyword evidence="4" id="KW-1003">Cell membrane</keyword>
<evidence type="ECO:0000313" key="15">
    <source>
        <dbReference type="EMBL" id="MEJ1248550.1"/>
    </source>
</evidence>
<reference evidence="15 16" key="1">
    <citation type="journal article" date="2016" name="Antonie Van Leeuwenhoek">
        <title>Denitratimonas tolerans gen. nov., sp. nov., a denitrifying bacterium isolated from a bioreactor for tannery wastewater treatment.</title>
        <authorList>
            <person name="Han S.I."/>
            <person name="Kim J.O."/>
            <person name="Lee Y.R."/>
            <person name="Ekpeghere K.I."/>
            <person name="Koh S.C."/>
            <person name="Whang K.S."/>
        </authorList>
    </citation>
    <scope>NUCLEOTIDE SEQUENCE [LARGE SCALE GENOMIC DNA]</scope>
    <source>
        <strain evidence="15 16">KACC 17565</strain>
    </source>
</reference>
<dbReference type="GO" id="GO:0022904">
    <property type="term" value="P:respiratory electron transport chain"/>
    <property type="evidence" value="ECO:0007669"/>
    <property type="project" value="InterPro"/>
</dbReference>
<dbReference type="GO" id="GO:0046872">
    <property type="term" value="F:metal ion binding"/>
    <property type="evidence" value="ECO:0007669"/>
    <property type="project" value="UniProtKB-KW"/>
</dbReference>
<feature type="domain" description="Cytochrome b561 bacterial/Ni-hydrogenase" evidence="14">
    <location>
        <begin position="9"/>
        <end position="180"/>
    </location>
</feature>
<dbReference type="GO" id="GO:0020037">
    <property type="term" value="F:heme binding"/>
    <property type="evidence" value="ECO:0007669"/>
    <property type="project" value="TreeGrafter"/>
</dbReference>
<sequence>MSLRNTNDRWAWPSMTLHWLIALLILALLGVGFVMVELPRSPRYFWVYDLHKSIGLTVLVLMLIRLGWRIYAGAPKPVPGTPPWQHVMAQAVHLAIYFVALAMPISGWLYDSASGLRALKFFGWFTVPKLVAPDPGIKSVAHEFHEWGAWVLIALILMHAGAALVHHWVQRDRTLWRMLPASFEKTR</sequence>
<evidence type="ECO:0000259" key="14">
    <source>
        <dbReference type="Pfam" id="PF01292"/>
    </source>
</evidence>
<evidence type="ECO:0000256" key="3">
    <source>
        <dbReference type="ARBA" id="ARBA00022448"/>
    </source>
</evidence>
<dbReference type="InterPro" id="IPR011577">
    <property type="entry name" value="Cyt_b561_bac/Ni-Hgenase"/>
</dbReference>